<protein>
    <submittedName>
        <fullName evidence="2 3">Uncharacterized protein</fullName>
    </submittedName>
</protein>
<accession>A0A180G9Y2</accession>
<dbReference type="Proteomes" id="UP000005240">
    <property type="component" value="Unassembled WGS sequence"/>
</dbReference>
<evidence type="ECO:0000313" key="4">
    <source>
        <dbReference type="Proteomes" id="UP000005240"/>
    </source>
</evidence>
<dbReference type="VEuPathDB" id="FungiDB:PTTG_28687"/>
<dbReference type="EnsemblFungi" id="PTTG_28687-t43_1">
    <property type="protein sequence ID" value="PTTG_28687-t43_1-p1"/>
    <property type="gene ID" value="PTTG_28687"/>
</dbReference>
<reference evidence="3" key="4">
    <citation type="submission" date="2025-05" db="UniProtKB">
        <authorList>
            <consortium name="EnsemblFungi"/>
        </authorList>
    </citation>
    <scope>IDENTIFICATION</scope>
    <source>
        <strain evidence="3">isolate 1-1 / race 1 (BBBD)</strain>
    </source>
</reference>
<evidence type="ECO:0000256" key="1">
    <source>
        <dbReference type="SAM" id="MobiDB-lite"/>
    </source>
</evidence>
<name>A0A180G9Y2_PUCT1</name>
<dbReference type="STRING" id="630390.A0A180G9Y2"/>
<evidence type="ECO:0000313" key="3">
    <source>
        <dbReference type="EnsemblFungi" id="PTTG_28687-t43_1-p1"/>
    </source>
</evidence>
<dbReference type="EMBL" id="ADAS02000127">
    <property type="protein sequence ID" value="OAV89481.1"/>
    <property type="molecule type" value="Genomic_DNA"/>
</dbReference>
<reference evidence="2" key="2">
    <citation type="submission" date="2016-05" db="EMBL/GenBank/DDBJ databases">
        <title>Comparative analysis highlights variable genome content of wheat rusts and divergence of the mating loci.</title>
        <authorList>
            <person name="Cuomo C.A."/>
            <person name="Bakkeren G."/>
            <person name="Szabo L."/>
            <person name="Khalil H."/>
            <person name="Joly D."/>
            <person name="Goldberg J."/>
            <person name="Young S."/>
            <person name="Zeng Q."/>
            <person name="Fellers J."/>
        </authorList>
    </citation>
    <scope>NUCLEOTIDE SEQUENCE [LARGE SCALE GENOMIC DNA]</scope>
    <source>
        <strain evidence="2">1-1 BBBD Race 1</strain>
    </source>
</reference>
<dbReference type="OrthoDB" id="5308060at2759"/>
<organism evidence="2">
    <name type="scientific">Puccinia triticina (isolate 1-1 / race 1 (BBBD))</name>
    <name type="common">Brown leaf rust fungus</name>
    <dbReference type="NCBI Taxonomy" id="630390"/>
    <lineage>
        <taxon>Eukaryota</taxon>
        <taxon>Fungi</taxon>
        <taxon>Dikarya</taxon>
        <taxon>Basidiomycota</taxon>
        <taxon>Pucciniomycotina</taxon>
        <taxon>Pucciniomycetes</taxon>
        <taxon>Pucciniales</taxon>
        <taxon>Pucciniaceae</taxon>
        <taxon>Puccinia</taxon>
    </lineage>
</organism>
<reference evidence="2" key="1">
    <citation type="submission" date="2009-11" db="EMBL/GenBank/DDBJ databases">
        <authorList>
            <consortium name="The Broad Institute Genome Sequencing Platform"/>
            <person name="Ward D."/>
            <person name="Feldgarden M."/>
            <person name="Earl A."/>
            <person name="Young S.K."/>
            <person name="Zeng Q."/>
            <person name="Koehrsen M."/>
            <person name="Alvarado L."/>
            <person name="Berlin A."/>
            <person name="Bochicchio J."/>
            <person name="Borenstein D."/>
            <person name="Chapman S.B."/>
            <person name="Chen Z."/>
            <person name="Engels R."/>
            <person name="Freedman E."/>
            <person name="Gellesch M."/>
            <person name="Goldberg J."/>
            <person name="Griggs A."/>
            <person name="Gujja S."/>
            <person name="Heilman E."/>
            <person name="Heiman D."/>
            <person name="Hepburn T."/>
            <person name="Howarth C."/>
            <person name="Jen D."/>
            <person name="Larson L."/>
            <person name="Lewis B."/>
            <person name="Mehta T."/>
            <person name="Park D."/>
            <person name="Pearson M."/>
            <person name="Roberts A."/>
            <person name="Saif S."/>
            <person name="Shea T."/>
            <person name="Shenoy N."/>
            <person name="Sisk P."/>
            <person name="Stolte C."/>
            <person name="Sykes S."/>
            <person name="Thomson T."/>
            <person name="Walk T."/>
            <person name="White J."/>
            <person name="Yandava C."/>
            <person name="Izard J."/>
            <person name="Baranova O.V."/>
            <person name="Blanton J.M."/>
            <person name="Tanner A.C."/>
            <person name="Dewhirst F.E."/>
            <person name="Haas B."/>
            <person name="Nusbaum C."/>
            <person name="Birren B."/>
        </authorList>
    </citation>
    <scope>NUCLEOTIDE SEQUENCE [LARGE SCALE GENOMIC DNA]</scope>
    <source>
        <strain evidence="2">1-1 BBBD Race 1</strain>
    </source>
</reference>
<dbReference type="AlphaFoldDB" id="A0A180G9Y2"/>
<gene>
    <name evidence="2" type="ORF">PTTG_28687</name>
</gene>
<sequence>MASSSVWELLDGLEAQLLHTLRQHSQTILSTTNALLTPQPEPTTPLATITTTSNTNNTNKAAILILIPAIYLTLHTTHYQRFLNTHPRTASYLPPSLRRTPPRRKHELLIILGADPGTLAEQLALHLALQATPLIATVSSPEMVPSLEAAAMGWLKPLVLDPRAPQASLKPFRRALAASLALRFPLAHAPSTFAHHPAQKHALVGLINCLPLPNSNTTPIRPLEALPSLDPHFQAVVGLSLDILKSLLPIIRNSLEKLGAQDAFILTLFPAKNSTLALPYLASSLIANQALETLMVTLRREIAISDSASRGKIRIVNERIGTFRTSSGGAAAREAGPPSLPGHLHPLYARSMARRIGLVGLGDHPTAAPAGSPLALLLRRVDRIVQGPSPPLCGTQLAVGAESWTYLLLHRLVPAVCVDRWLVLVETLHHWDDSHPETPQPTDNRSADLAPTDSQQLALETGSVVHHAGPAELPPADPSTPESGSLAHSFVGSELDWNQP</sequence>
<evidence type="ECO:0000313" key="2">
    <source>
        <dbReference type="EMBL" id="OAV89481.1"/>
    </source>
</evidence>
<proteinExistence type="predicted"/>
<feature type="region of interest" description="Disordered" evidence="1">
    <location>
        <begin position="432"/>
        <end position="500"/>
    </location>
</feature>
<keyword evidence="4" id="KW-1185">Reference proteome</keyword>
<reference evidence="3 4" key="3">
    <citation type="journal article" date="2017" name="G3 (Bethesda)">
        <title>Comparative analysis highlights variable genome content of wheat rusts and divergence of the mating loci.</title>
        <authorList>
            <person name="Cuomo C.A."/>
            <person name="Bakkeren G."/>
            <person name="Khalil H.B."/>
            <person name="Panwar V."/>
            <person name="Joly D."/>
            <person name="Linning R."/>
            <person name="Sakthikumar S."/>
            <person name="Song X."/>
            <person name="Adiconis X."/>
            <person name="Fan L."/>
            <person name="Goldberg J.M."/>
            <person name="Levin J.Z."/>
            <person name="Young S."/>
            <person name="Zeng Q."/>
            <person name="Anikster Y."/>
            <person name="Bruce M."/>
            <person name="Wang M."/>
            <person name="Yin C."/>
            <person name="McCallum B."/>
            <person name="Szabo L.J."/>
            <person name="Hulbert S."/>
            <person name="Chen X."/>
            <person name="Fellers J.P."/>
        </authorList>
    </citation>
    <scope>NUCLEOTIDE SEQUENCE</scope>
    <source>
        <strain evidence="4">Isolate 1-1 / race 1 (BBBD)</strain>
        <strain evidence="3">isolate 1-1 / race 1 (BBBD)</strain>
    </source>
</reference>